<sequence length="372" mass="42130">MKKKGIKKRVFIILSLILLSLGLGLALYAHRNMTYDQKEAKLIEKAQFQEKQVTLPDHSILNYGEGPDNGEVLVLLHGQQVSWEDYAKVLGELSQRYHIYAVDYYGHGGSSKFPEKYSAKAIGQDLIWFIQNVIGEAVLISGHSSGGLLATWIAANAPEEVKGLLIEDAPFFATEPGRAEFTFAWLGFKDMADFLASGQSNFTRYSLEHTYLAELFGSQTNFDKIVKNPALKYMEKHPQQIPRIWLYPPELKVNQIYDLTANLQDGTGDYDLRFGLAFYDFSWFRDFPQEETLKQVQCPSILLHVAKPANFQDYYDEKGILLSAMDAEDAKRVDTLLSDNTLIDNVDSGHDIHVEQPYIFIKAVDDLAKKAK</sequence>
<dbReference type="EMBL" id="FMXP01000023">
    <property type="protein sequence ID" value="SDB33475.1"/>
    <property type="molecule type" value="Genomic_DNA"/>
</dbReference>
<dbReference type="InterPro" id="IPR029058">
    <property type="entry name" value="AB_hydrolase_fold"/>
</dbReference>
<evidence type="ECO:0000259" key="1">
    <source>
        <dbReference type="Pfam" id="PF12697"/>
    </source>
</evidence>
<dbReference type="eggNOG" id="COG0596">
    <property type="taxonomic scope" value="Bacteria"/>
</dbReference>
<reference evidence="2 3" key="1">
    <citation type="submission" date="2016-10" db="EMBL/GenBank/DDBJ databases">
        <authorList>
            <person name="de Groot N.N."/>
        </authorList>
    </citation>
    <scope>NUCLEOTIDE SEQUENCE [LARGE SCALE GENOMIC DNA]</scope>
    <source>
        <strain evidence="2 3">A-4</strain>
    </source>
</reference>
<dbReference type="Gene3D" id="3.40.50.1820">
    <property type="entry name" value="alpha/beta hydrolase"/>
    <property type="match status" value="1"/>
</dbReference>
<dbReference type="GO" id="GO:0016020">
    <property type="term" value="C:membrane"/>
    <property type="evidence" value="ECO:0007669"/>
    <property type="project" value="TreeGrafter"/>
</dbReference>
<dbReference type="RefSeq" id="WP_245686254.1">
    <property type="nucleotide sequence ID" value="NZ_FMXP01000023.1"/>
</dbReference>
<gene>
    <name evidence="2" type="ORF">SAMN02910293_01662</name>
</gene>
<dbReference type="PANTHER" id="PTHR43798:SF33">
    <property type="entry name" value="HYDROLASE, PUTATIVE (AFU_ORTHOLOGUE AFUA_2G14860)-RELATED"/>
    <property type="match status" value="1"/>
</dbReference>
<dbReference type="STRING" id="439219.SAMN02910293_01662"/>
<protein>
    <submittedName>
        <fullName evidence="2">Pimeloyl-ACP methyl ester carboxylesterase</fullName>
    </submittedName>
</protein>
<name>A0A1G6CL09_9STRE</name>
<organism evidence="2 3">
    <name type="scientific">Streptococcus henryi</name>
    <dbReference type="NCBI Taxonomy" id="439219"/>
    <lineage>
        <taxon>Bacteria</taxon>
        <taxon>Bacillati</taxon>
        <taxon>Bacillota</taxon>
        <taxon>Bacilli</taxon>
        <taxon>Lactobacillales</taxon>
        <taxon>Streptococcaceae</taxon>
        <taxon>Streptococcus</taxon>
    </lineage>
</organism>
<dbReference type="AlphaFoldDB" id="A0A1G6CL09"/>
<dbReference type="Pfam" id="PF12697">
    <property type="entry name" value="Abhydrolase_6"/>
    <property type="match status" value="1"/>
</dbReference>
<evidence type="ECO:0000313" key="3">
    <source>
        <dbReference type="Proteomes" id="UP000182508"/>
    </source>
</evidence>
<dbReference type="SUPFAM" id="SSF53474">
    <property type="entry name" value="alpha/beta-Hydrolases"/>
    <property type="match status" value="1"/>
</dbReference>
<proteinExistence type="predicted"/>
<feature type="domain" description="AB hydrolase-1" evidence="1">
    <location>
        <begin position="73"/>
        <end position="196"/>
    </location>
</feature>
<dbReference type="Proteomes" id="UP000182508">
    <property type="component" value="Unassembled WGS sequence"/>
</dbReference>
<dbReference type="PANTHER" id="PTHR43798">
    <property type="entry name" value="MONOACYLGLYCEROL LIPASE"/>
    <property type="match status" value="1"/>
</dbReference>
<accession>A0A1G6CL09</accession>
<keyword evidence="3" id="KW-1185">Reference proteome</keyword>
<dbReference type="InterPro" id="IPR050266">
    <property type="entry name" value="AB_hydrolase_sf"/>
</dbReference>
<dbReference type="ESTHER" id="9stre-a0a1g6cl09">
    <property type="family name" value="Zearalenone-hydrolase-fam2"/>
</dbReference>
<evidence type="ECO:0000313" key="2">
    <source>
        <dbReference type="EMBL" id="SDB33475.1"/>
    </source>
</evidence>
<dbReference type="InterPro" id="IPR000073">
    <property type="entry name" value="AB_hydrolase_1"/>
</dbReference>